<evidence type="ECO:0000313" key="2">
    <source>
        <dbReference type="EMBL" id="KAF3845677.1"/>
    </source>
</evidence>
<evidence type="ECO:0000313" key="3">
    <source>
        <dbReference type="Proteomes" id="UP000518266"/>
    </source>
</evidence>
<accession>A0A7J5YAU5</accession>
<reference evidence="2 3" key="1">
    <citation type="submission" date="2020-03" db="EMBL/GenBank/DDBJ databases">
        <title>Dissostichus mawsoni Genome sequencing and assembly.</title>
        <authorList>
            <person name="Park H."/>
        </authorList>
    </citation>
    <scope>NUCLEOTIDE SEQUENCE [LARGE SCALE GENOMIC DNA]</scope>
    <source>
        <strain evidence="2">DM0001</strain>
        <tissue evidence="2">Muscle</tissue>
    </source>
</reference>
<dbReference type="Proteomes" id="UP000518266">
    <property type="component" value="Unassembled WGS sequence"/>
</dbReference>
<protein>
    <submittedName>
        <fullName evidence="2">Uncharacterized protein</fullName>
    </submittedName>
</protein>
<gene>
    <name evidence="2" type="ORF">F7725_002755</name>
</gene>
<feature type="region of interest" description="Disordered" evidence="1">
    <location>
        <begin position="1"/>
        <end position="22"/>
    </location>
</feature>
<keyword evidence="3" id="KW-1185">Reference proteome</keyword>
<dbReference type="AlphaFoldDB" id="A0A7J5YAU5"/>
<sequence>MALKKIKSLEEEIPSSKRRPSKENLGLTPVLATLLWSGCLYLDVDLVAEHGRSEDHGFGSSLELFAHVDRLLKGGAPLVHIPRIQDLSDSTSVHIEGPLDEGEGHLQGLHSQLRAVLSDELKPLDAHQPTVAGGILLQVLHRE</sequence>
<organism evidence="2 3">
    <name type="scientific">Dissostichus mawsoni</name>
    <name type="common">Antarctic cod</name>
    <dbReference type="NCBI Taxonomy" id="36200"/>
    <lineage>
        <taxon>Eukaryota</taxon>
        <taxon>Metazoa</taxon>
        <taxon>Chordata</taxon>
        <taxon>Craniata</taxon>
        <taxon>Vertebrata</taxon>
        <taxon>Euteleostomi</taxon>
        <taxon>Actinopterygii</taxon>
        <taxon>Neopterygii</taxon>
        <taxon>Teleostei</taxon>
        <taxon>Neoteleostei</taxon>
        <taxon>Acanthomorphata</taxon>
        <taxon>Eupercaria</taxon>
        <taxon>Perciformes</taxon>
        <taxon>Notothenioidei</taxon>
        <taxon>Nototheniidae</taxon>
        <taxon>Dissostichus</taxon>
    </lineage>
</organism>
<comment type="caution">
    <text evidence="2">The sequence shown here is derived from an EMBL/GenBank/DDBJ whole genome shotgun (WGS) entry which is preliminary data.</text>
</comment>
<proteinExistence type="predicted"/>
<evidence type="ECO:0000256" key="1">
    <source>
        <dbReference type="SAM" id="MobiDB-lite"/>
    </source>
</evidence>
<dbReference type="EMBL" id="JAAKFY010000014">
    <property type="protein sequence ID" value="KAF3845677.1"/>
    <property type="molecule type" value="Genomic_DNA"/>
</dbReference>
<name>A0A7J5YAU5_DISMA</name>